<dbReference type="AlphaFoldDB" id="A0A369CFI5"/>
<reference evidence="6 7" key="1">
    <citation type="submission" date="2018-07" db="EMBL/GenBank/DDBJ databases">
        <title>Genomic Encyclopedia of Type Strains, Phase IV (KMG-IV): sequencing the most valuable type-strain genomes for metagenomic binning, comparative biology and taxonomic classification.</title>
        <authorList>
            <person name="Goeker M."/>
        </authorList>
    </citation>
    <scope>NUCLEOTIDE SEQUENCE [LARGE SCALE GENOMIC DNA]</scope>
    <source>
        <strain evidence="6 7">DSM 26407</strain>
    </source>
</reference>
<dbReference type="PANTHER" id="PTHR38777:SF1">
    <property type="entry name" value="DNAK SUPPRESSOR PROTEIN"/>
    <property type="match status" value="1"/>
</dbReference>
<dbReference type="OrthoDB" id="962301at2"/>
<keyword evidence="3" id="KW-0862">Zinc</keyword>
<dbReference type="GO" id="GO:0008270">
    <property type="term" value="F:zinc ion binding"/>
    <property type="evidence" value="ECO:0007669"/>
    <property type="project" value="UniProtKB-KW"/>
</dbReference>
<accession>A0A369CFI5</accession>
<keyword evidence="1" id="KW-0479">Metal-binding</keyword>
<dbReference type="RefSeq" id="WP_114279592.1">
    <property type="nucleotide sequence ID" value="NZ_QPJY01000004.1"/>
</dbReference>
<dbReference type="EMBL" id="QPJY01000004">
    <property type="protein sequence ID" value="RCX30594.1"/>
    <property type="molecule type" value="Genomic_DNA"/>
</dbReference>
<dbReference type="Gene3D" id="1.20.120.910">
    <property type="entry name" value="DksA, coiled-coil domain"/>
    <property type="match status" value="1"/>
</dbReference>
<evidence type="ECO:0000256" key="1">
    <source>
        <dbReference type="ARBA" id="ARBA00022723"/>
    </source>
</evidence>
<proteinExistence type="predicted"/>
<keyword evidence="2" id="KW-0863">Zinc-finger</keyword>
<evidence type="ECO:0000256" key="3">
    <source>
        <dbReference type="ARBA" id="ARBA00022833"/>
    </source>
</evidence>
<dbReference type="PANTHER" id="PTHR38777">
    <property type="entry name" value="FELS-2 PROPHAGE PROTEIN"/>
    <property type="match status" value="1"/>
</dbReference>
<organism evidence="6 7">
    <name type="scientific">Thioalbus denitrificans</name>
    <dbReference type="NCBI Taxonomy" id="547122"/>
    <lineage>
        <taxon>Bacteria</taxon>
        <taxon>Pseudomonadati</taxon>
        <taxon>Pseudomonadota</taxon>
        <taxon>Gammaproteobacteria</taxon>
        <taxon>Chromatiales</taxon>
        <taxon>Ectothiorhodospiraceae</taxon>
        <taxon>Thioalbus</taxon>
    </lineage>
</organism>
<feature type="zinc finger region" description="dksA C4-type" evidence="4">
    <location>
        <begin position="40"/>
        <end position="64"/>
    </location>
</feature>
<evidence type="ECO:0000313" key="7">
    <source>
        <dbReference type="Proteomes" id="UP000252707"/>
    </source>
</evidence>
<name>A0A369CFI5_9GAMM</name>
<evidence type="ECO:0000259" key="5">
    <source>
        <dbReference type="Pfam" id="PF01258"/>
    </source>
</evidence>
<evidence type="ECO:0000313" key="6">
    <source>
        <dbReference type="EMBL" id="RCX30594.1"/>
    </source>
</evidence>
<protein>
    <submittedName>
        <fullName evidence="6">TraR/DksA family transcriptional regulator</fullName>
    </submittedName>
</protein>
<dbReference type="Proteomes" id="UP000252707">
    <property type="component" value="Unassembled WGS sequence"/>
</dbReference>
<evidence type="ECO:0000256" key="2">
    <source>
        <dbReference type="ARBA" id="ARBA00022771"/>
    </source>
</evidence>
<dbReference type="Pfam" id="PF01258">
    <property type="entry name" value="zf-dskA_traR"/>
    <property type="match status" value="1"/>
</dbReference>
<dbReference type="InterPro" id="IPR000962">
    <property type="entry name" value="Znf_DskA_TraR"/>
</dbReference>
<sequence length="88" mass="9767">MDIADYAAEVQDAFLEAAISAVVIRGREAADPARASARFCMQCGEPIPRPRRAALPGCRLCLECAEANEMAARTYRYPQLEQRDEFDS</sequence>
<dbReference type="GO" id="GO:1900378">
    <property type="term" value="P:positive regulation of secondary metabolite biosynthetic process"/>
    <property type="evidence" value="ECO:0007669"/>
    <property type="project" value="TreeGrafter"/>
</dbReference>
<evidence type="ECO:0000256" key="4">
    <source>
        <dbReference type="PROSITE-ProRule" id="PRU00510"/>
    </source>
</evidence>
<feature type="domain" description="Zinc finger DksA/TraR C4-type" evidence="5">
    <location>
        <begin position="38"/>
        <end position="68"/>
    </location>
</feature>
<comment type="caution">
    <text evidence="6">The sequence shown here is derived from an EMBL/GenBank/DDBJ whole genome shotgun (WGS) entry which is preliminary data.</text>
</comment>
<dbReference type="PROSITE" id="PS51128">
    <property type="entry name" value="ZF_DKSA_2"/>
    <property type="match status" value="1"/>
</dbReference>
<dbReference type="SUPFAM" id="SSF57716">
    <property type="entry name" value="Glucocorticoid receptor-like (DNA-binding domain)"/>
    <property type="match status" value="1"/>
</dbReference>
<keyword evidence="7" id="KW-1185">Reference proteome</keyword>
<gene>
    <name evidence="6" type="ORF">DFQ59_10430</name>
</gene>